<evidence type="ECO:0000313" key="4">
    <source>
        <dbReference type="EMBL" id="OON14776.1"/>
    </source>
</evidence>
<evidence type="ECO:0000259" key="3">
    <source>
        <dbReference type="Pfam" id="PF06814"/>
    </source>
</evidence>
<sequence length="188" mass="21580">MAVTTVYSSKNRRKDDSTILEAFLPEIFSGTSLYMCNNISWHLLWIDDAFWQFLFVVILTFIVVLWRPTGSNRQYAYSLLDIAIDEEVDEEDEDVLLDRLDQDGTELTKIRSRQLGESDDDAGDGKASVQSRNDELSPLHYAQGPIPATIVERVKVHCGFVWLESLHKDANFLSSPFPYQFVFAPHRM</sequence>
<feature type="region of interest" description="Disordered" evidence="1">
    <location>
        <begin position="111"/>
        <end position="132"/>
    </location>
</feature>
<dbReference type="InterPro" id="IPR053937">
    <property type="entry name" value="GOST_TM"/>
</dbReference>
<feature type="domain" description="GOST seven transmembrane" evidence="3">
    <location>
        <begin position="27"/>
        <end position="72"/>
    </location>
</feature>
<proteinExistence type="predicted"/>
<protein>
    <recommendedName>
        <fullName evidence="3">GOST seven transmembrane domain-containing protein</fullName>
    </recommendedName>
</protein>
<gene>
    <name evidence="4" type="ORF">X801_09429</name>
</gene>
<dbReference type="EMBL" id="KV906419">
    <property type="protein sequence ID" value="OON14776.1"/>
    <property type="molecule type" value="Genomic_DNA"/>
</dbReference>
<dbReference type="Pfam" id="PF06814">
    <property type="entry name" value="GOST_TM"/>
    <property type="match status" value="1"/>
</dbReference>
<evidence type="ECO:0000256" key="2">
    <source>
        <dbReference type="SAM" id="Phobius"/>
    </source>
</evidence>
<evidence type="ECO:0000313" key="5">
    <source>
        <dbReference type="Proteomes" id="UP000243686"/>
    </source>
</evidence>
<evidence type="ECO:0000256" key="1">
    <source>
        <dbReference type="SAM" id="MobiDB-lite"/>
    </source>
</evidence>
<keyword evidence="5" id="KW-1185">Reference proteome</keyword>
<organism evidence="4 5">
    <name type="scientific">Opisthorchis viverrini</name>
    <name type="common">Southeast Asian liver fluke</name>
    <dbReference type="NCBI Taxonomy" id="6198"/>
    <lineage>
        <taxon>Eukaryota</taxon>
        <taxon>Metazoa</taxon>
        <taxon>Spiralia</taxon>
        <taxon>Lophotrochozoa</taxon>
        <taxon>Platyhelminthes</taxon>
        <taxon>Trematoda</taxon>
        <taxon>Digenea</taxon>
        <taxon>Opisthorchiida</taxon>
        <taxon>Opisthorchiata</taxon>
        <taxon>Opisthorchiidae</taxon>
        <taxon>Opisthorchis</taxon>
    </lineage>
</organism>
<keyword evidence="2" id="KW-1133">Transmembrane helix</keyword>
<name>A0A1S8WK15_OPIVI</name>
<dbReference type="AlphaFoldDB" id="A0A1S8WK15"/>
<accession>A0A1S8WK15</accession>
<keyword evidence="2" id="KW-0812">Transmembrane</keyword>
<feature type="transmembrane region" description="Helical" evidence="2">
    <location>
        <begin position="49"/>
        <end position="66"/>
    </location>
</feature>
<reference evidence="4 5" key="1">
    <citation type="submission" date="2015-03" db="EMBL/GenBank/DDBJ databases">
        <title>Draft genome of the nematode, Opisthorchis viverrini.</title>
        <authorList>
            <person name="Mitreva M."/>
        </authorList>
    </citation>
    <scope>NUCLEOTIDE SEQUENCE [LARGE SCALE GENOMIC DNA]</scope>
    <source>
        <strain evidence="4">Khon Kaen</strain>
    </source>
</reference>
<dbReference type="Proteomes" id="UP000243686">
    <property type="component" value="Unassembled WGS sequence"/>
</dbReference>
<keyword evidence="2" id="KW-0472">Membrane</keyword>